<reference evidence="3" key="1">
    <citation type="submission" date="2023-01" db="EMBL/GenBank/DDBJ databases">
        <title>Human gut microbiome strain richness.</title>
        <authorList>
            <person name="Chen-Liaw A."/>
        </authorList>
    </citation>
    <scope>NUCLEOTIDE SEQUENCE</scope>
    <source>
        <strain evidence="3">1001283st1_G1_1001283B150217_161031</strain>
    </source>
</reference>
<organism evidence="3 4">
    <name type="scientific">[Eubacterium] siraeum</name>
    <dbReference type="NCBI Taxonomy" id="39492"/>
    <lineage>
        <taxon>Bacteria</taxon>
        <taxon>Bacillati</taxon>
        <taxon>Bacillota</taxon>
        <taxon>Clostridia</taxon>
        <taxon>Eubacteriales</taxon>
        <taxon>Oscillospiraceae</taxon>
        <taxon>Oscillospiraceae incertae sedis</taxon>
    </lineage>
</organism>
<keyword evidence="1" id="KW-0812">Transmembrane</keyword>
<feature type="transmembrane region" description="Helical" evidence="1">
    <location>
        <begin position="12"/>
        <end position="30"/>
    </location>
</feature>
<feature type="transmembrane region" description="Helical" evidence="1">
    <location>
        <begin position="62"/>
        <end position="79"/>
    </location>
</feature>
<feature type="transmembrane region" description="Helical" evidence="1">
    <location>
        <begin position="91"/>
        <end position="117"/>
    </location>
</feature>
<keyword evidence="1" id="KW-1133">Transmembrane helix</keyword>
<dbReference type="Proteomes" id="UP001210809">
    <property type="component" value="Unassembled WGS sequence"/>
</dbReference>
<evidence type="ECO:0000256" key="1">
    <source>
        <dbReference type="SAM" id="Phobius"/>
    </source>
</evidence>
<evidence type="ECO:0000259" key="2">
    <source>
        <dbReference type="Pfam" id="PF14501"/>
    </source>
</evidence>
<dbReference type="AlphaFoldDB" id="A0AAW6D1B6"/>
<dbReference type="InterPro" id="IPR036890">
    <property type="entry name" value="HATPase_C_sf"/>
</dbReference>
<dbReference type="EMBL" id="JAQLXW010000009">
    <property type="protein sequence ID" value="MDB8003949.1"/>
    <property type="molecule type" value="Genomic_DNA"/>
</dbReference>
<evidence type="ECO:0000313" key="3">
    <source>
        <dbReference type="EMBL" id="MDB8003949.1"/>
    </source>
</evidence>
<proteinExistence type="predicted"/>
<accession>A0AAW6D1B6</accession>
<gene>
    <name evidence="3" type="ORF">PNE09_07690</name>
</gene>
<sequence length="453" mass="51361">MKIINVDNIYAWAILVSSISQVIITGWTFSQCFKIRISKVLFTALIILVSCIAIVPPTFFQIYFPIKAAVLFILVFVVFKLSSESDFVKPFIFLCLDMLVNITLEMLLMMTVTLIGINDFQDVNDVYTFNRMISSLMFTVICIPFKYLIALLWNSIVNKSTSSRLNLSLILFPAAQTFAMVGMVADHAGNADAKQHPMVQANSTLVLTISFLTFLVADIVYLYFMADLEKKAALEREVSSLKYARQLEEQHFKQIEEKRYEVAKIRHDINNQLIAIRSMMRDGHIEQADEMLGTLETRVARTKEAQLCSIPVVNAVLEEKAGEAQKYGIRLETKIDLYDTKNISQNHLCSAFANMIDNAIRAERGFTEKDSDKKIINVDAVSDSVSVYITVRNYVSGVEISREDDSSLHGYGQQILGDIAQIYSGRFEKSEKNGEYTCTLVMQMKERQTEDFA</sequence>
<feature type="transmembrane region" description="Helical" evidence="1">
    <location>
        <begin position="132"/>
        <end position="153"/>
    </location>
</feature>
<evidence type="ECO:0000313" key="4">
    <source>
        <dbReference type="Proteomes" id="UP001210809"/>
    </source>
</evidence>
<dbReference type="InterPro" id="IPR032834">
    <property type="entry name" value="NatK-like_C"/>
</dbReference>
<comment type="caution">
    <text evidence="3">The sequence shown here is derived from an EMBL/GenBank/DDBJ whole genome shotgun (WGS) entry which is preliminary data.</text>
</comment>
<protein>
    <submittedName>
        <fullName evidence="3">GHKL domain-containing protein</fullName>
    </submittedName>
</protein>
<keyword evidence="1" id="KW-0472">Membrane</keyword>
<feature type="transmembrane region" description="Helical" evidence="1">
    <location>
        <begin position="205"/>
        <end position="226"/>
    </location>
</feature>
<dbReference type="Pfam" id="PF14501">
    <property type="entry name" value="HATPase_c_5"/>
    <property type="match status" value="1"/>
</dbReference>
<feature type="transmembrane region" description="Helical" evidence="1">
    <location>
        <begin position="37"/>
        <end position="56"/>
    </location>
</feature>
<dbReference type="Gene3D" id="3.30.565.10">
    <property type="entry name" value="Histidine kinase-like ATPase, C-terminal domain"/>
    <property type="match status" value="1"/>
</dbReference>
<feature type="transmembrane region" description="Helical" evidence="1">
    <location>
        <begin position="165"/>
        <end position="185"/>
    </location>
</feature>
<feature type="domain" description="Sensor histidine kinase NatK-like C-terminal" evidence="2">
    <location>
        <begin position="347"/>
        <end position="441"/>
    </location>
</feature>
<dbReference type="SUPFAM" id="SSF55874">
    <property type="entry name" value="ATPase domain of HSP90 chaperone/DNA topoisomerase II/histidine kinase"/>
    <property type="match status" value="1"/>
</dbReference>
<name>A0AAW6D1B6_9FIRM</name>